<evidence type="ECO:0000256" key="4">
    <source>
        <dbReference type="ARBA" id="ARBA00022729"/>
    </source>
</evidence>
<evidence type="ECO:0000256" key="3">
    <source>
        <dbReference type="ARBA" id="ARBA00022448"/>
    </source>
</evidence>
<evidence type="ECO:0000256" key="5">
    <source>
        <dbReference type="SAM" id="SignalP"/>
    </source>
</evidence>
<keyword evidence="8" id="KW-1185">Reference proteome</keyword>
<gene>
    <name evidence="7" type="ORF">SAMN05445060_3383</name>
</gene>
<dbReference type="PANTHER" id="PTHR30532">
    <property type="entry name" value="IRON III DICITRATE-BINDING PERIPLASMIC PROTEIN"/>
    <property type="match status" value="1"/>
</dbReference>
<organism evidence="7 8">
    <name type="scientific">Williamsia sterculiae</name>
    <dbReference type="NCBI Taxonomy" id="1344003"/>
    <lineage>
        <taxon>Bacteria</taxon>
        <taxon>Bacillati</taxon>
        <taxon>Actinomycetota</taxon>
        <taxon>Actinomycetes</taxon>
        <taxon>Mycobacteriales</taxon>
        <taxon>Nocardiaceae</taxon>
        <taxon>Williamsia</taxon>
    </lineage>
</organism>
<comment type="similarity">
    <text evidence="2">Belongs to the bacterial solute-binding protein 8 family.</text>
</comment>
<evidence type="ECO:0000313" key="8">
    <source>
        <dbReference type="Proteomes" id="UP000186218"/>
    </source>
</evidence>
<evidence type="ECO:0000259" key="6">
    <source>
        <dbReference type="PROSITE" id="PS50983"/>
    </source>
</evidence>
<keyword evidence="4 5" id="KW-0732">Signal</keyword>
<accession>A0A1N7H1P8</accession>
<dbReference type="RefSeq" id="WP_076482133.1">
    <property type="nucleotide sequence ID" value="NZ_FTNT01000011.1"/>
</dbReference>
<comment type="subcellular location">
    <subcellularLocation>
        <location evidence="1">Cell envelope</location>
    </subcellularLocation>
</comment>
<keyword evidence="3" id="KW-0813">Transport</keyword>
<dbReference type="PROSITE" id="PS51257">
    <property type="entry name" value="PROKAR_LIPOPROTEIN"/>
    <property type="match status" value="1"/>
</dbReference>
<dbReference type="STRING" id="1344003.SAMN05445060_3383"/>
<feature type="signal peptide" evidence="5">
    <location>
        <begin position="1"/>
        <end position="20"/>
    </location>
</feature>
<dbReference type="InterPro" id="IPR002491">
    <property type="entry name" value="ABC_transptr_periplasmic_BD"/>
</dbReference>
<evidence type="ECO:0000256" key="1">
    <source>
        <dbReference type="ARBA" id="ARBA00004196"/>
    </source>
</evidence>
<dbReference type="Pfam" id="PF01497">
    <property type="entry name" value="Peripla_BP_2"/>
    <property type="match status" value="1"/>
</dbReference>
<dbReference type="OrthoDB" id="1846031at2"/>
<reference evidence="7 8" key="1">
    <citation type="submission" date="2017-01" db="EMBL/GenBank/DDBJ databases">
        <authorList>
            <person name="Mah S.A."/>
            <person name="Swanson W.J."/>
            <person name="Moy G.W."/>
            <person name="Vacquier V.D."/>
        </authorList>
    </citation>
    <scope>NUCLEOTIDE SEQUENCE [LARGE SCALE GENOMIC DNA]</scope>
    <source>
        <strain evidence="7 8">CPCC 203464</strain>
    </source>
</reference>
<dbReference type="PROSITE" id="PS50983">
    <property type="entry name" value="FE_B12_PBP"/>
    <property type="match status" value="1"/>
</dbReference>
<evidence type="ECO:0000256" key="2">
    <source>
        <dbReference type="ARBA" id="ARBA00008814"/>
    </source>
</evidence>
<dbReference type="GO" id="GO:1901678">
    <property type="term" value="P:iron coordination entity transport"/>
    <property type="evidence" value="ECO:0007669"/>
    <property type="project" value="UniProtKB-ARBA"/>
</dbReference>
<evidence type="ECO:0000313" key="7">
    <source>
        <dbReference type="EMBL" id="SIS18777.1"/>
    </source>
</evidence>
<sequence length="329" mass="34296">MRRPVLGILVLFGVLSVALAGCQAPAGDDGGASGPAVTVSGKLGTATIAGKPKRVVAMSWTDADFPLALGIKPVGMARVPTREDGIQPWTKEALGATQPTLFDVNKGDPIDQVAALKPDLIVATKDYNLKDSYDRLSKLAPVISYDTAPNSDSWQDSLTKVGTATGKSDQAEAAIAATDKRIADAAKANPDLAGKTFSFGVQPGKESLYVVNSTDDVTARLLVALGMRLNPTVTSLPTSSIPGRAQLSYENLQAMDADVVLVTGTGSTLANFSENPVAKSLNAVRRGAYIPLQPTPAQAMAFPSSESLDWVLDTVVPQLVTAAKRPAQP</sequence>
<dbReference type="Gene3D" id="3.40.50.1980">
    <property type="entry name" value="Nitrogenase molybdenum iron protein domain"/>
    <property type="match status" value="2"/>
</dbReference>
<feature type="chain" id="PRO_5039122300" evidence="5">
    <location>
        <begin position="21"/>
        <end position="329"/>
    </location>
</feature>
<dbReference type="AlphaFoldDB" id="A0A1N7H1P8"/>
<dbReference type="CDD" id="cd01146">
    <property type="entry name" value="FhuD"/>
    <property type="match status" value="1"/>
</dbReference>
<dbReference type="SUPFAM" id="SSF53807">
    <property type="entry name" value="Helical backbone' metal receptor"/>
    <property type="match status" value="1"/>
</dbReference>
<dbReference type="EMBL" id="FTNT01000011">
    <property type="protein sequence ID" value="SIS18777.1"/>
    <property type="molecule type" value="Genomic_DNA"/>
</dbReference>
<proteinExistence type="inferred from homology"/>
<protein>
    <submittedName>
        <fullName evidence="7">Iron complex transport system substrate-binding protein</fullName>
    </submittedName>
</protein>
<name>A0A1N7H1P8_9NOCA</name>
<feature type="domain" description="Fe/B12 periplasmic-binding" evidence="6">
    <location>
        <begin position="54"/>
        <end position="323"/>
    </location>
</feature>
<dbReference type="GO" id="GO:0030288">
    <property type="term" value="C:outer membrane-bounded periplasmic space"/>
    <property type="evidence" value="ECO:0007669"/>
    <property type="project" value="TreeGrafter"/>
</dbReference>
<dbReference type="PANTHER" id="PTHR30532:SF24">
    <property type="entry name" value="FERRIC ENTEROBACTIN-BINDING PERIPLASMIC PROTEIN FEPB"/>
    <property type="match status" value="1"/>
</dbReference>
<dbReference type="Proteomes" id="UP000186218">
    <property type="component" value="Unassembled WGS sequence"/>
</dbReference>
<dbReference type="InterPro" id="IPR051313">
    <property type="entry name" value="Bact_iron-sidero_bind"/>
</dbReference>